<dbReference type="InterPro" id="IPR007234">
    <property type="entry name" value="Vps53_N"/>
</dbReference>
<keyword evidence="6" id="KW-0333">Golgi apparatus</keyword>
<evidence type="ECO:0000259" key="11">
    <source>
        <dbReference type="Pfam" id="PF16854"/>
    </source>
</evidence>
<evidence type="ECO:0000313" key="13">
    <source>
        <dbReference type="RefSeq" id="XP_016945516.3"/>
    </source>
</evidence>
<keyword evidence="5" id="KW-0967">Endosome</keyword>
<keyword evidence="7" id="KW-0472">Membrane</keyword>
<evidence type="ECO:0000256" key="8">
    <source>
        <dbReference type="SAM" id="Coils"/>
    </source>
</evidence>
<feature type="domain" description="Vps53 C-terminal" evidence="11">
    <location>
        <begin position="697"/>
        <end position="781"/>
    </location>
</feature>
<comment type="subcellular location">
    <subcellularLocation>
        <location evidence="2">Endosome membrane</location>
        <topology evidence="2">Peripheral membrane protein</topology>
    </subcellularLocation>
    <subcellularLocation>
        <location evidence="1">Golgi apparatus</location>
        <location evidence="1">trans-Golgi network membrane</location>
        <topology evidence="1">Peripheral membrane protein</topology>
    </subcellularLocation>
</comment>
<evidence type="ECO:0000256" key="6">
    <source>
        <dbReference type="ARBA" id="ARBA00023034"/>
    </source>
</evidence>
<name>A0AB39ZY36_DROSZ</name>
<protein>
    <recommendedName>
        <fullName evidence="4">Vacuolar protein sorting-associated protein 53 homolog</fullName>
    </recommendedName>
</protein>
<organism evidence="12 13">
    <name type="scientific">Drosophila suzukii</name>
    <name type="common">Spotted-wing drosophila fruit fly</name>
    <dbReference type="NCBI Taxonomy" id="28584"/>
    <lineage>
        <taxon>Eukaryota</taxon>
        <taxon>Metazoa</taxon>
        <taxon>Ecdysozoa</taxon>
        <taxon>Arthropoda</taxon>
        <taxon>Hexapoda</taxon>
        <taxon>Insecta</taxon>
        <taxon>Pterygota</taxon>
        <taxon>Neoptera</taxon>
        <taxon>Endopterygota</taxon>
        <taxon>Diptera</taxon>
        <taxon>Brachycera</taxon>
        <taxon>Muscomorpha</taxon>
        <taxon>Ephydroidea</taxon>
        <taxon>Drosophilidae</taxon>
        <taxon>Drosophila</taxon>
        <taxon>Sophophora</taxon>
    </lineage>
</organism>
<evidence type="ECO:0000259" key="10">
    <source>
        <dbReference type="Pfam" id="PF04100"/>
    </source>
</evidence>
<comment type="similarity">
    <text evidence="3">Belongs to the VPS53 family.</text>
</comment>
<evidence type="ECO:0000256" key="9">
    <source>
        <dbReference type="SAM" id="MobiDB-lite"/>
    </source>
</evidence>
<feature type="compositionally biased region" description="Low complexity" evidence="9">
    <location>
        <begin position="817"/>
        <end position="851"/>
    </location>
</feature>
<reference evidence="13" key="1">
    <citation type="submission" date="2025-08" db="UniProtKB">
        <authorList>
            <consortium name="RefSeq"/>
        </authorList>
    </citation>
    <scope>IDENTIFICATION</scope>
</reference>
<dbReference type="PANTHER" id="PTHR12820:SF0">
    <property type="entry name" value="VACUOLAR PROTEIN SORTING-ASSOCIATED PROTEIN 53 HOMOLOG"/>
    <property type="match status" value="1"/>
</dbReference>
<dbReference type="GO" id="GO:0000938">
    <property type="term" value="C:GARP complex"/>
    <property type="evidence" value="ECO:0007669"/>
    <property type="project" value="InterPro"/>
</dbReference>
<dbReference type="RefSeq" id="XP_016945516.3">
    <property type="nucleotide sequence ID" value="XM_017090027.4"/>
</dbReference>
<dbReference type="InterPro" id="IPR039766">
    <property type="entry name" value="Vps53"/>
</dbReference>
<feature type="region of interest" description="Disordered" evidence="9">
    <location>
        <begin position="810"/>
        <end position="851"/>
    </location>
</feature>
<keyword evidence="12" id="KW-1185">Reference proteome</keyword>
<dbReference type="AlphaFoldDB" id="A0AB39ZY36"/>
<evidence type="ECO:0000256" key="4">
    <source>
        <dbReference type="ARBA" id="ARBA00014103"/>
    </source>
</evidence>
<evidence type="ECO:0000256" key="2">
    <source>
        <dbReference type="ARBA" id="ARBA00004481"/>
    </source>
</evidence>
<dbReference type="GO" id="GO:0005829">
    <property type="term" value="C:cytosol"/>
    <property type="evidence" value="ECO:0007669"/>
    <property type="project" value="GOC"/>
</dbReference>
<dbReference type="Proteomes" id="UP001652628">
    <property type="component" value="Chromosome 2L"/>
</dbReference>
<evidence type="ECO:0000256" key="5">
    <source>
        <dbReference type="ARBA" id="ARBA00022753"/>
    </source>
</evidence>
<evidence type="ECO:0000256" key="7">
    <source>
        <dbReference type="ARBA" id="ARBA00023136"/>
    </source>
</evidence>
<evidence type="ECO:0000256" key="3">
    <source>
        <dbReference type="ARBA" id="ARBA00008628"/>
    </source>
</evidence>
<dbReference type="Gene3D" id="1.10.357.110">
    <property type="entry name" value="Vacuolar protein sorting-associated protein 53, C-terminus"/>
    <property type="match status" value="1"/>
</dbReference>
<evidence type="ECO:0000256" key="1">
    <source>
        <dbReference type="ARBA" id="ARBA00004150"/>
    </source>
</evidence>
<dbReference type="GO" id="GO:0042147">
    <property type="term" value="P:retrograde transport, endosome to Golgi"/>
    <property type="evidence" value="ECO:0007669"/>
    <property type="project" value="InterPro"/>
</dbReference>
<dbReference type="InterPro" id="IPR038260">
    <property type="entry name" value="Vps53_C_sf"/>
</dbReference>
<sequence length="892" mass="100082">MSEAAVGVEAEERMVANNKIHFTKEVKQVIDKVLKTEDPMDAPDFNTVDYINQLFPNEQSLAGIDETIQKMQCEVSLIDDNIRSVVRGQTNTGQDGQLALCEAQKVISSLFSHIIDVKTRAERTEEMVKEITRDIKQLDCAKRNLTAAITTLNHLHMLVGGIESLNKLIERRSYGEILNPLQAITEVNQHFQQFSDIEEIKNLSQSVDKIQVTLAQQITEDFKEAFAAKPSAQNQHRLGLNQLADACKVMSVLDPKVKKELLKWFIAQQLEEYTHLFHENQDIAWLDKIDKRYAWLKRHLLDFEDKYGPVFPLDWEVSERITVEFCRQTREQLAQIMSKRTNEIDVRLLLFAINKTQAFEQLLSKRFTGVTLGAKPTEQARVLTEPSSTDALVGATVFHDQIGQCFKPHLDIYIRSIDRNLSELMEKFVEMSREPYKFAEAKTTVYPSSGDLFVFYKKCMVQCNQLSNEQPMYDLALVFKKYLREYASKVLEGSTPKLVPATTGSSIGKSVSLLTRDMQNLSTAAGQVFHNFLKEGDTQRFSRDDLVRICCVLTTGEYCLETVQQLEDKLKEKVTSAYVSKIDMSEEKDVFHRIISNCIQLLVQDLEAGCEASLQAMAKVQWQHINNVGDQSAFISSLCGNFKQTVPTIRDTLASSRKYFTQFCHRFVAAFIPKFINVLYRCKLTLSDGSNNVLGCEQLLLDTHSLKTALLELPSVGSSVNRKAPTSYTKVVVKDMTRAEMIIKVVMTPVQPPAHFTQQVLKLLPDITIAEYQKILDMKAVKRVDQLQLIDLFKHTASAAAVSGLIEATVGDEDTQGTEPAAPTAGTTDDAEPSTGATDSSTTTATTASSSTPKRAFIFSVGSFTGSADKNADGSSQTGIRKLESLLKKRFP</sequence>
<dbReference type="Pfam" id="PF04100">
    <property type="entry name" value="Vps53_N"/>
    <property type="match status" value="1"/>
</dbReference>
<dbReference type="GeneID" id="108021344"/>
<feature type="domain" description="Vps53 N-terminal" evidence="10">
    <location>
        <begin position="43"/>
        <end position="433"/>
    </location>
</feature>
<dbReference type="InterPro" id="IPR031745">
    <property type="entry name" value="Vps53_C"/>
</dbReference>
<keyword evidence="8" id="KW-0175">Coiled coil</keyword>
<dbReference type="Pfam" id="PF16854">
    <property type="entry name" value="VPS53_C"/>
    <property type="match status" value="1"/>
</dbReference>
<accession>A0AB39ZY36</accession>
<gene>
    <name evidence="13" type="primary">Vps53</name>
</gene>
<dbReference type="PANTHER" id="PTHR12820">
    <property type="entry name" value="VACUOLAR SORTING PROTEIN 53"/>
    <property type="match status" value="1"/>
</dbReference>
<dbReference type="GO" id="GO:0010008">
    <property type="term" value="C:endosome membrane"/>
    <property type="evidence" value="ECO:0007669"/>
    <property type="project" value="UniProtKB-SubCell"/>
</dbReference>
<feature type="coiled-coil region" evidence="8">
    <location>
        <begin position="121"/>
        <end position="148"/>
    </location>
</feature>
<proteinExistence type="inferred from homology"/>
<evidence type="ECO:0000313" key="12">
    <source>
        <dbReference type="Proteomes" id="UP001652628"/>
    </source>
</evidence>